<protein>
    <submittedName>
        <fullName evidence="2">Unannotated protein</fullName>
    </submittedName>
</protein>
<reference evidence="2" key="1">
    <citation type="submission" date="2020-05" db="EMBL/GenBank/DDBJ databases">
        <authorList>
            <person name="Chiriac C."/>
            <person name="Salcher M."/>
            <person name="Ghai R."/>
            <person name="Kavagutti S V."/>
        </authorList>
    </citation>
    <scope>NUCLEOTIDE SEQUENCE</scope>
</reference>
<gene>
    <name evidence="1" type="ORF">UFOPK2602_02492</name>
    <name evidence="2" type="ORF">UFOPK2806_00495</name>
    <name evidence="3" type="ORF">UFOPK4306_00319</name>
</gene>
<evidence type="ECO:0000313" key="2">
    <source>
        <dbReference type="EMBL" id="CAB4742715.1"/>
    </source>
</evidence>
<evidence type="ECO:0000313" key="3">
    <source>
        <dbReference type="EMBL" id="CAB5054497.1"/>
    </source>
</evidence>
<dbReference type="EMBL" id="CAFBQP010000008">
    <property type="protein sequence ID" value="CAB5054497.1"/>
    <property type="molecule type" value="Genomic_DNA"/>
</dbReference>
<dbReference type="EMBL" id="CAEZXX010000279">
    <property type="protein sequence ID" value="CAB4733529.1"/>
    <property type="molecule type" value="Genomic_DNA"/>
</dbReference>
<evidence type="ECO:0000313" key="1">
    <source>
        <dbReference type="EMBL" id="CAB4733529.1"/>
    </source>
</evidence>
<sequence>MNTEITPVPTDEEAVAIMAAAEALWPKPVLLFTADQAKRTASWRFSGRWWARPVTARRDRPFR</sequence>
<organism evidence="2">
    <name type="scientific">freshwater metagenome</name>
    <dbReference type="NCBI Taxonomy" id="449393"/>
    <lineage>
        <taxon>unclassified sequences</taxon>
        <taxon>metagenomes</taxon>
        <taxon>ecological metagenomes</taxon>
    </lineage>
</organism>
<dbReference type="EMBL" id="CAEZYY010000004">
    <property type="protein sequence ID" value="CAB4742715.1"/>
    <property type="molecule type" value="Genomic_DNA"/>
</dbReference>
<proteinExistence type="predicted"/>
<accession>A0A6J6T733</accession>
<name>A0A6J6T733_9ZZZZ</name>
<dbReference type="AlphaFoldDB" id="A0A6J6T733"/>